<dbReference type="Pfam" id="PF01909">
    <property type="entry name" value="NTP_transf_2"/>
    <property type="match status" value="1"/>
</dbReference>
<dbReference type="Gene3D" id="3.30.460.10">
    <property type="entry name" value="Beta Polymerase, domain 2"/>
    <property type="match status" value="1"/>
</dbReference>
<evidence type="ECO:0000313" key="3">
    <source>
        <dbReference type="Proteomes" id="UP000245981"/>
    </source>
</evidence>
<evidence type="ECO:0000313" key="2">
    <source>
        <dbReference type="EMBL" id="PWK96356.1"/>
    </source>
</evidence>
<dbReference type="STRING" id="574096.HA38_20505"/>
<reference evidence="2 3" key="1">
    <citation type="submission" date="2018-05" db="EMBL/GenBank/DDBJ databases">
        <title>Genomic Encyclopedia of Type Strains, Phase IV (KMG-V): Genome sequencing to study the core and pangenomes of soil and plant-associated prokaryotes.</title>
        <authorList>
            <person name="Whitman W."/>
        </authorList>
    </citation>
    <scope>NUCLEOTIDE SEQUENCE [LARGE SCALE GENOMIC DNA]</scope>
    <source>
        <strain evidence="2 3">PNA 200-10</strain>
    </source>
</reference>
<proteinExistence type="predicted"/>
<dbReference type="OrthoDB" id="3422944at2"/>
<evidence type="ECO:0000259" key="1">
    <source>
        <dbReference type="Pfam" id="PF01909"/>
    </source>
</evidence>
<accession>A0A2V2BKZ1</accession>
<name>A0A2V2BKZ1_9GAMM</name>
<dbReference type="AlphaFoldDB" id="A0A2V2BKZ1"/>
<dbReference type="InterPro" id="IPR002934">
    <property type="entry name" value="Polymerase_NTP_transf_dom"/>
</dbReference>
<sequence>MSLDPDGYIPTLPTADIQPAFQAVVNAAVARLSADYRDGLHSIYLYGSVACGNAVKCRSDLDLCLLFSHPLRQEQQDRLSALKQALAEEHPVVSKVDFDIGTVNEALAPENRLSWGYWLKHHCRCLYGQDLSVYFERFRPSRALARAINGDVAAVLSGYATLLSRASQAREQQQYQRAAARKLIRSTNMLRTDNDIDWPCSLEDHVVRFIALYPEREDAIAFFLAESKTPQATVAEFTSRLNDFSRWLLQRLG</sequence>
<comment type="caution">
    <text evidence="2">The sequence shown here is derived from an EMBL/GenBank/DDBJ whole genome shotgun (WGS) entry which is preliminary data.</text>
</comment>
<dbReference type="InterPro" id="IPR043519">
    <property type="entry name" value="NT_sf"/>
</dbReference>
<dbReference type="Proteomes" id="UP000245981">
    <property type="component" value="Unassembled WGS sequence"/>
</dbReference>
<organism evidence="2 3">
    <name type="scientific">Pantoea allii</name>
    <dbReference type="NCBI Taxonomy" id="574096"/>
    <lineage>
        <taxon>Bacteria</taxon>
        <taxon>Pseudomonadati</taxon>
        <taxon>Pseudomonadota</taxon>
        <taxon>Gammaproteobacteria</taxon>
        <taxon>Enterobacterales</taxon>
        <taxon>Erwiniaceae</taxon>
        <taxon>Pantoea</taxon>
    </lineage>
</organism>
<feature type="domain" description="Polymerase nucleotidyl transferase" evidence="1">
    <location>
        <begin position="41"/>
        <end position="88"/>
    </location>
</feature>
<dbReference type="GO" id="GO:0016779">
    <property type="term" value="F:nucleotidyltransferase activity"/>
    <property type="evidence" value="ECO:0007669"/>
    <property type="project" value="InterPro"/>
</dbReference>
<dbReference type="CDD" id="cd05403">
    <property type="entry name" value="NT_KNTase_like"/>
    <property type="match status" value="1"/>
</dbReference>
<dbReference type="EMBL" id="QGHF01000006">
    <property type="protein sequence ID" value="PWK96356.1"/>
    <property type="molecule type" value="Genomic_DNA"/>
</dbReference>
<protein>
    <submittedName>
        <fullName evidence="2">Nucleotidyltransferase-like protein</fullName>
    </submittedName>
</protein>
<gene>
    <name evidence="2" type="ORF">C7431_106289</name>
</gene>
<keyword evidence="2" id="KW-0808">Transferase</keyword>
<dbReference type="SUPFAM" id="SSF81301">
    <property type="entry name" value="Nucleotidyltransferase"/>
    <property type="match status" value="1"/>
</dbReference>